<comment type="subcellular location">
    <subcellularLocation>
        <location evidence="1">Membrane</location>
        <topology evidence="1">Multi-pass membrane protein</topology>
    </subcellularLocation>
</comment>
<keyword evidence="4 5" id="KW-0472">Membrane</keyword>
<evidence type="ECO:0000256" key="4">
    <source>
        <dbReference type="ARBA" id="ARBA00023136"/>
    </source>
</evidence>
<feature type="transmembrane region" description="Helical" evidence="5">
    <location>
        <begin position="152"/>
        <end position="172"/>
    </location>
</feature>
<feature type="transmembrane region" description="Helical" evidence="5">
    <location>
        <begin position="330"/>
        <end position="348"/>
    </location>
</feature>
<feature type="transmembrane region" description="Helical" evidence="5">
    <location>
        <begin position="86"/>
        <end position="107"/>
    </location>
</feature>
<evidence type="ECO:0000256" key="5">
    <source>
        <dbReference type="SAM" id="Phobius"/>
    </source>
</evidence>
<reference evidence="7" key="1">
    <citation type="submission" date="2021-01" db="EMBL/GenBank/DDBJ databases">
        <authorList>
            <person name="Corre E."/>
            <person name="Pelletier E."/>
            <person name="Niang G."/>
            <person name="Scheremetjew M."/>
            <person name="Finn R."/>
            <person name="Kale V."/>
            <person name="Holt S."/>
            <person name="Cochrane G."/>
            <person name="Meng A."/>
            <person name="Brown T."/>
            <person name="Cohen L."/>
        </authorList>
    </citation>
    <scope>NUCLEOTIDE SEQUENCE</scope>
    <source>
        <strain evidence="7">CCMP1661</strain>
    </source>
</reference>
<dbReference type="InterPro" id="IPR005496">
    <property type="entry name" value="Integral_membrane_TerC"/>
</dbReference>
<evidence type="ECO:0000313" key="7">
    <source>
        <dbReference type="EMBL" id="CAD9874331.1"/>
    </source>
</evidence>
<keyword evidence="3 5" id="KW-1133">Transmembrane helix</keyword>
<dbReference type="PANTHER" id="PTHR30238:SF0">
    <property type="entry name" value="THYLAKOID MEMBRANE PROTEIN TERC, CHLOROPLASTIC"/>
    <property type="match status" value="1"/>
</dbReference>
<evidence type="ECO:0000256" key="1">
    <source>
        <dbReference type="ARBA" id="ARBA00004141"/>
    </source>
</evidence>
<dbReference type="NCBIfam" id="TIGR03718">
    <property type="entry name" value="R_switched_Alx"/>
    <property type="match status" value="1"/>
</dbReference>
<feature type="transmembrane region" description="Helical" evidence="5">
    <location>
        <begin position="305"/>
        <end position="324"/>
    </location>
</feature>
<dbReference type="EMBL" id="HBHR01022909">
    <property type="protein sequence ID" value="CAD9874331.1"/>
    <property type="molecule type" value="Transcribed_RNA"/>
</dbReference>
<dbReference type="PANTHER" id="PTHR30238">
    <property type="entry name" value="MEMBRANE BOUND PREDICTED REDOX MODULATOR"/>
    <property type="match status" value="1"/>
</dbReference>
<dbReference type="AlphaFoldDB" id="A0A7S2Y1S8"/>
<feature type="transmembrane region" description="Helical" evidence="5">
    <location>
        <begin position="272"/>
        <end position="293"/>
    </location>
</feature>
<gene>
    <name evidence="7" type="ORF">FJAP1339_LOCUS11752</name>
</gene>
<keyword evidence="2 5" id="KW-0812">Transmembrane</keyword>
<organism evidence="7">
    <name type="scientific">Fibrocapsa japonica</name>
    <dbReference type="NCBI Taxonomy" id="94617"/>
    <lineage>
        <taxon>Eukaryota</taxon>
        <taxon>Sar</taxon>
        <taxon>Stramenopiles</taxon>
        <taxon>Ochrophyta</taxon>
        <taxon>Raphidophyceae</taxon>
        <taxon>Chattonellales</taxon>
        <taxon>Chattonellaceae</taxon>
        <taxon>Fibrocapsa</taxon>
    </lineage>
</organism>
<dbReference type="InterPro" id="IPR022369">
    <property type="entry name" value="Integral_membrane_TerC_rswitch"/>
</dbReference>
<evidence type="ECO:0000256" key="6">
    <source>
        <dbReference type="SAM" id="SignalP"/>
    </source>
</evidence>
<dbReference type="Pfam" id="PF03741">
    <property type="entry name" value="TerC"/>
    <property type="match status" value="1"/>
</dbReference>
<feature type="chain" id="PRO_5030801736" evidence="6">
    <location>
        <begin position="20"/>
        <end position="365"/>
    </location>
</feature>
<feature type="transmembrane region" description="Helical" evidence="5">
    <location>
        <begin position="179"/>
        <end position="197"/>
    </location>
</feature>
<sequence>MKILFPILLAIAVLQCVTGNFIQQKASGLHQTSLALRVRGGSLNDDNVEVVDVEQLEEEVQPSADSMAKLAAETSPQKGSRAYKMAVLKTCIAVASAAVFGAGTWVVKGQKAGMEFYAGYLVEQSLSVDNLFVFLMLFDYFKVPLAYQNRCLTWGIIGAMSMRLVMILLGVAAIQKFRVVILLFAGILLASSWKLFFEEEGDEDLSDNVILKISNKMFKSVDHYDGEKFFTKVNGVRHATPLLMCLVCIELSDFVFAVDSIPAVIGVTKDPFIVYSSNMFAIMALRSLYVLVAQAVTDLPYLRPAVALVLAFVGAKMIAEFFHYELSTAISLAVVAAVLGGGIALSVVHNKAKAAAVKQMSMSSS</sequence>
<protein>
    <submittedName>
        <fullName evidence="7">Uncharacterized protein</fullName>
    </submittedName>
</protein>
<accession>A0A7S2Y1S8</accession>
<evidence type="ECO:0000256" key="3">
    <source>
        <dbReference type="ARBA" id="ARBA00022989"/>
    </source>
</evidence>
<evidence type="ECO:0000256" key="2">
    <source>
        <dbReference type="ARBA" id="ARBA00022692"/>
    </source>
</evidence>
<feature type="signal peptide" evidence="6">
    <location>
        <begin position="1"/>
        <end position="19"/>
    </location>
</feature>
<name>A0A7S2Y1S8_9STRA</name>
<dbReference type="GO" id="GO:0016020">
    <property type="term" value="C:membrane"/>
    <property type="evidence" value="ECO:0007669"/>
    <property type="project" value="UniProtKB-SubCell"/>
</dbReference>
<proteinExistence type="predicted"/>
<keyword evidence="6" id="KW-0732">Signal</keyword>